<dbReference type="STRING" id="325452.A0A3R7GRA5"/>
<evidence type="ECO:0000313" key="4">
    <source>
        <dbReference type="EMBL" id="KAG2511024.1"/>
    </source>
</evidence>
<dbReference type="Proteomes" id="UP000285624">
    <property type="component" value="Unassembled WGS sequence"/>
</dbReference>
<reference evidence="3" key="3">
    <citation type="submission" date="2020-06" db="EMBL/GenBank/DDBJ databases">
        <authorList>
            <person name="Studholme D.J."/>
        </authorList>
    </citation>
    <scope>NUCLEOTIDE SEQUENCE</scope>
    <source>
        <strain evidence="3">NZFS 2646</strain>
        <strain evidence="4">NZFS 3630</strain>
    </source>
</reference>
<evidence type="ECO:0000313" key="5">
    <source>
        <dbReference type="EMBL" id="RLN32506.1"/>
    </source>
</evidence>
<reference evidence="7 8" key="2">
    <citation type="submission" date="2018-07" db="EMBL/GenBank/DDBJ databases">
        <title>Genome sequencing of oomycete isolates from Chile give support for New Zealand origin for Phytophthora kernoviae and make available the first Nothophytophthora sp. genome.</title>
        <authorList>
            <person name="Studholme D.J."/>
            <person name="Sanfuentes E."/>
            <person name="Panda P."/>
            <person name="Hill R."/>
            <person name="Sambles C."/>
            <person name="Grant M."/>
            <person name="Williams N.M."/>
            <person name="Mcdougal R.L."/>
        </authorList>
    </citation>
    <scope>NUCLEOTIDE SEQUENCE [LARGE SCALE GENOMIC DNA]</scope>
    <source>
        <strain evidence="5">Chile2</strain>
        <strain evidence="6">Chile4</strain>
    </source>
</reference>
<proteinExistence type="predicted"/>
<evidence type="ECO:0000313" key="8">
    <source>
        <dbReference type="Proteomes" id="UP000285883"/>
    </source>
</evidence>
<sequence length="657" mass="72843">MADAEASARVFPNDELVAINKVVVANMEFADIIKTAKEATFPLTLTFHCYQMNRGGFEKQKQQQAQPSDRKYSSGPLPPGSPSSAWAAKFGQITRSGSFDQKTINGGNVPRSPSTSSTTSETNTGKFGISLDKVRNTGTDGMKNLFRIMGNKPSKPEEDQSVVRGWMENLSLKPHSSVASGGRHRKTPANANADVLHSTPIVAVTTGGRFVGVLDEDVHEFALTWYRKTPPDNDVHQIKNVNRCPYFPSVDDVGSVLSLQCESLRFPKLKRVVEMPQPLVLDPAVGNMVDVLLEAGAGSFSATLTSNEHDSFQIKIVAEAVTLVKISEQEDEGGVVVKADYSSFLQVLLDPTDQLRFILKVQEFGGFLGNREGDVFANDAFVEGRLAAQDKEIAMLREKLASMSVLQKSIEQEKKQIEASLEVKDNRIELQQMKIRRLEKFPAQCNAQARELQNLRTKLEDEERRHAVCREELEQVASAAAKRSSETQEQGVQTETKFLDSHMDAATFSGSGLQRDAWYGSVATVSADDLQQQIKNQQIEITRLQDEQVNLVAERNMFRAKSGELSKELRKLVEANNNQPLDHIEAQLAERSSLETELALVKAEAKRTADELAELNRLLGSMGDKDKGAKRLVAQNLELQRTVHQLTDSLSESRDQW</sequence>
<evidence type="ECO:0000256" key="1">
    <source>
        <dbReference type="SAM" id="Coils"/>
    </source>
</evidence>
<dbReference type="Proteomes" id="UP000792063">
    <property type="component" value="Unassembled WGS sequence"/>
</dbReference>
<evidence type="ECO:0000313" key="7">
    <source>
        <dbReference type="Proteomes" id="UP000285624"/>
    </source>
</evidence>
<evidence type="ECO:0008006" key="9">
    <source>
        <dbReference type="Google" id="ProtNLM"/>
    </source>
</evidence>
<dbReference type="Proteomes" id="UP000785171">
    <property type="component" value="Unassembled WGS sequence"/>
</dbReference>
<dbReference type="EMBL" id="MBDN02000532">
    <property type="protein sequence ID" value="RLN74631.1"/>
    <property type="molecule type" value="Genomic_DNA"/>
</dbReference>
<accession>A0A3R7GRA5</accession>
<dbReference type="AlphaFoldDB" id="A0A3R7GRA5"/>
<evidence type="ECO:0000313" key="3">
    <source>
        <dbReference type="EMBL" id="KAG2509567.1"/>
    </source>
</evidence>
<evidence type="ECO:0000256" key="2">
    <source>
        <dbReference type="SAM" id="MobiDB-lite"/>
    </source>
</evidence>
<feature type="coiled-coil region" evidence="1">
    <location>
        <begin position="527"/>
        <end position="554"/>
    </location>
</feature>
<organism evidence="6 7">
    <name type="scientific">Phytophthora kernoviae</name>
    <dbReference type="NCBI Taxonomy" id="325452"/>
    <lineage>
        <taxon>Eukaryota</taxon>
        <taxon>Sar</taxon>
        <taxon>Stramenopiles</taxon>
        <taxon>Oomycota</taxon>
        <taxon>Peronosporomycetes</taxon>
        <taxon>Peronosporales</taxon>
        <taxon>Peronosporaceae</taxon>
        <taxon>Phytophthora</taxon>
    </lineage>
</organism>
<keyword evidence="1" id="KW-0175">Coiled coil</keyword>
<feature type="compositionally biased region" description="Low complexity" evidence="2">
    <location>
        <begin position="112"/>
        <end position="124"/>
    </location>
</feature>
<feature type="coiled-coil region" evidence="1">
    <location>
        <begin position="407"/>
        <end position="490"/>
    </location>
</feature>
<feature type="coiled-coil region" evidence="1">
    <location>
        <begin position="584"/>
        <end position="618"/>
    </location>
</feature>
<protein>
    <recommendedName>
        <fullName evidence="9">PDZ domain-containing protein</fullName>
    </recommendedName>
</protein>
<dbReference type="EMBL" id="JPWU03000548">
    <property type="protein sequence ID" value="KAG2511024.1"/>
    <property type="molecule type" value="Genomic_DNA"/>
</dbReference>
<keyword evidence="7" id="KW-1185">Reference proteome</keyword>
<dbReference type="Proteomes" id="UP000285883">
    <property type="component" value="Unassembled WGS sequence"/>
</dbReference>
<gene>
    <name evidence="5" type="ORF">BBI17_008875</name>
    <name evidence="6" type="ORF">BBO99_00008856</name>
    <name evidence="3" type="ORF">JM16_008619</name>
    <name evidence="4" type="ORF">JM18_008650</name>
</gene>
<name>A0A3R7GRA5_9STRA</name>
<dbReference type="EMBL" id="JPWV03000531">
    <property type="protein sequence ID" value="KAG2509567.1"/>
    <property type="molecule type" value="Genomic_DNA"/>
</dbReference>
<reference evidence="3" key="1">
    <citation type="journal article" date="2015" name="Genom Data">
        <title>Genome sequences of six Phytophthora species associated with forests in New Zealand.</title>
        <authorList>
            <person name="Studholme D.J."/>
            <person name="McDougal R.L."/>
            <person name="Sambles C."/>
            <person name="Hansen E."/>
            <person name="Hardy G."/>
            <person name="Grant M."/>
            <person name="Ganley R.J."/>
            <person name="Williams N.M."/>
        </authorList>
    </citation>
    <scope>NUCLEOTIDE SEQUENCE</scope>
    <source>
        <strain evidence="3">NZFS 2646</strain>
        <strain evidence="4">NZFS 3630</strain>
    </source>
</reference>
<comment type="caution">
    <text evidence="6">The sequence shown here is derived from an EMBL/GenBank/DDBJ whole genome shotgun (WGS) entry which is preliminary data.</text>
</comment>
<feature type="region of interest" description="Disordered" evidence="2">
    <location>
        <begin position="57"/>
        <end position="135"/>
    </location>
</feature>
<dbReference type="EMBL" id="MAYM02000806">
    <property type="protein sequence ID" value="RLN32506.1"/>
    <property type="molecule type" value="Genomic_DNA"/>
</dbReference>
<feature type="compositionally biased region" description="Polar residues" evidence="2">
    <location>
        <begin position="93"/>
        <end position="106"/>
    </location>
</feature>
<evidence type="ECO:0000313" key="6">
    <source>
        <dbReference type="EMBL" id="RLN74631.1"/>
    </source>
</evidence>